<dbReference type="Proteomes" id="UP001597369">
    <property type="component" value="Unassembled WGS sequence"/>
</dbReference>
<accession>A0ABW4X5M8</accession>
<dbReference type="RefSeq" id="WP_229961294.1">
    <property type="nucleotide sequence ID" value="NZ_JAJJWI010000011.1"/>
</dbReference>
<evidence type="ECO:0000313" key="1">
    <source>
        <dbReference type="EMBL" id="MFD2069330.1"/>
    </source>
</evidence>
<evidence type="ECO:0000313" key="2">
    <source>
        <dbReference type="Proteomes" id="UP001597369"/>
    </source>
</evidence>
<sequence>MPYLFVLALGVASLVIDIAKFNNRNAGRLHESLFDNEAELDTTDMWRAY</sequence>
<reference evidence="2" key="1">
    <citation type="journal article" date="2019" name="Int. J. Syst. Evol. Microbiol.">
        <title>The Global Catalogue of Microorganisms (GCM) 10K type strain sequencing project: providing services to taxonomists for standard genome sequencing and annotation.</title>
        <authorList>
            <consortium name="The Broad Institute Genomics Platform"/>
            <consortium name="The Broad Institute Genome Sequencing Center for Infectious Disease"/>
            <person name="Wu L."/>
            <person name="Ma J."/>
        </authorList>
    </citation>
    <scope>NUCLEOTIDE SEQUENCE [LARGE SCALE GENOMIC DNA]</scope>
    <source>
        <strain evidence="2">JCM 16545</strain>
    </source>
</reference>
<name>A0ABW4X5M8_9BACT</name>
<gene>
    <name evidence="1" type="ORF">ACFSKU_20775</name>
</gene>
<comment type="caution">
    <text evidence="1">The sequence shown here is derived from an EMBL/GenBank/DDBJ whole genome shotgun (WGS) entry which is preliminary data.</text>
</comment>
<dbReference type="EMBL" id="JBHUHV010000059">
    <property type="protein sequence ID" value="MFD2069330.1"/>
    <property type="molecule type" value="Genomic_DNA"/>
</dbReference>
<proteinExistence type="predicted"/>
<protein>
    <submittedName>
        <fullName evidence="1">Uncharacterized protein</fullName>
    </submittedName>
</protein>
<keyword evidence="2" id="KW-1185">Reference proteome</keyword>
<organism evidence="1 2">
    <name type="scientific">Pontibacter silvestris</name>
    <dbReference type="NCBI Taxonomy" id="2305183"/>
    <lineage>
        <taxon>Bacteria</taxon>
        <taxon>Pseudomonadati</taxon>
        <taxon>Bacteroidota</taxon>
        <taxon>Cytophagia</taxon>
        <taxon>Cytophagales</taxon>
        <taxon>Hymenobacteraceae</taxon>
        <taxon>Pontibacter</taxon>
    </lineage>
</organism>